<dbReference type="SUPFAM" id="SSF46785">
    <property type="entry name" value="Winged helix' DNA-binding domain"/>
    <property type="match status" value="1"/>
</dbReference>
<accession>A0A1H0L8H5</accession>
<dbReference type="PANTHER" id="PTHR30363:SF55">
    <property type="entry name" value="HTH-TYPE TRANSCRIPTIONAL REGULATOR ULAR"/>
    <property type="match status" value="1"/>
</dbReference>
<feature type="domain" description="HTH deoR-type" evidence="4">
    <location>
        <begin position="3"/>
        <end position="58"/>
    </location>
</feature>
<gene>
    <name evidence="5" type="ORF">SAMN05192530_10988</name>
</gene>
<evidence type="ECO:0000256" key="2">
    <source>
        <dbReference type="ARBA" id="ARBA00023125"/>
    </source>
</evidence>
<keyword evidence="3" id="KW-0804">Transcription</keyword>
<dbReference type="PROSITE" id="PS51000">
    <property type="entry name" value="HTH_DEOR_2"/>
    <property type="match status" value="1"/>
</dbReference>
<dbReference type="Pfam" id="PF08220">
    <property type="entry name" value="HTH_DeoR"/>
    <property type="match status" value="1"/>
</dbReference>
<dbReference type="Gene3D" id="3.40.50.1360">
    <property type="match status" value="1"/>
</dbReference>
<dbReference type="SMART" id="SM01134">
    <property type="entry name" value="DeoRC"/>
    <property type="match status" value="1"/>
</dbReference>
<keyword evidence="2" id="KW-0238">DNA-binding</keyword>
<dbReference type="InterPro" id="IPR037171">
    <property type="entry name" value="NagB/RpiA_transferase-like"/>
</dbReference>
<dbReference type="OrthoDB" id="9816363at2"/>
<dbReference type="Pfam" id="PF00455">
    <property type="entry name" value="DeoRC"/>
    <property type="match status" value="1"/>
</dbReference>
<dbReference type="SMART" id="SM00420">
    <property type="entry name" value="HTH_DEOR"/>
    <property type="match status" value="1"/>
</dbReference>
<dbReference type="AlphaFoldDB" id="A0A1H0L8H5"/>
<dbReference type="GO" id="GO:0003677">
    <property type="term" value="F:DNA binding"/>
    <property type="evidence" value="ECO:0007669"/>
    <property type="project" value="UniProtKB-KW"/>
</dbReference>
<dbReference type="PANTHER" id="PTHR30363">
    <property type="entry name" value="HTH-TYPE TRANSCRIPTIONAL REGULATOR SRLR-RELATED"/>
    <property type="match status" value="1"/>
</dbReference>
<keyword evidence="1" id="KW-0805">Transcription regulation</keyword>
<dbReference type="Proteomes" id="UP000198793">
    <property type="component" value="Unassembled WGS sequence"/>
</dbReference>
<dbReference type="PROSITE" id="PS00894">
    <property type="entry name" value="HTH_DEOR_1"/>
    <property type="match status" value="1"/>
</dbReference>
<evidence type="ECO:0000313" key="5">
    <source>
        <dbReference type="EMBL" id="SDO64554.1"/>
    </source>
</evidence>
<sequence>MHELERHRLILSAVQGRSVVAVPELVEMTGASEATIRRDIAALALTKRLRRVRGGAEALNASPYGRIGGPSILASEARRRSEKRAIAQAAAQMCVEGDSIIINGGTTTFQMVHALGERQIQVFTNSFLVAEHLVKHSRCTVLLPAGAVYREQGLVLSPFEADGIAHFAAQRMFMGAQAISALGIAEGDPLIVQSEQRLMRQADELVVLADSTKFRARSSLVVARLERVSAIVTDEGIEDAAAQMVENAGVRLVVARAPGAGSQAATA</sequence>
<evidence type="ECO:0000256" key="3">
    <source>
        <dbReference type="ARBA" id="ARBA00023163"/>
    </source>
</evidence>
<dbReference type="SUPFAM" id="SSF100950">
    <property type="entry name" value="NagB/RpiA/CoA transferase-like"/>
    <property type="match status" value="1"/>
</dbReference>
<keyword evidence="6" id="KW-1185">Reference proteome</keyword>
<evidence type="ECO:0000259" key="4">
    <source>
        <dbReference type="PROSITE" id="PS51000"/>
    </source>
</evidence>
<proteinExistence type="predicted"/>
<evidence type="ECO:0000313" key="6">
    <source>
        <dbReference type="Proteomes" id="UP000198793"/>
    </source>
</evidence>
<dbReference type="STRING" id="1166073.SAMN05192530_10988"/>
<name>A0A1H0L8H5_9HYPH</name>
<dbReference type="InterPro" id="IPR018356">
    <property type="entry name" value="Tscrpt_reg_HTH_DeoR_CS"/>
</dbReference>
<dbReference type="InterPro" id="IPR014036">
    <property type="entry name" value="DeoR-like_C"/>
</dbReference>
<dbReference type="GO" id="GO:0003700">
    <property type="term" value="F:DNA-binding transcription factor activity"/>
    <property type="evidence" value="ECO:0007669"/>
    <property type="project" value="InterPro"/>
</dbReference>
<dbReference type="InterPro" id="IPR001034">
    <property type="entry name" value="DeoR_HTH"/>
</dbReference>
<protein>
    <submittedName>
        <fullName evidence="5">Transcriptional regulator, DeoR family</fullName>
    </submittedName>
</protein>
<dbReference type="RefSeq" id="WP_090675984.1">
    <property type="nucleotide sequence ID" value="NZ_FNIT01000009.1"/>
</dbReference>
<organism evidence="5 6">
    <name type="scientific">Aureimonas jatrophae</name>
    <dbReference type="NCBI Taxonomy" id="1166073"/>
    <lineage>
        <taxon>Bacteria</taxon>
        <taxon>Pseudomonadati</taxon>
        <taxon>Pseudomonadota</taxon>
        <taxon>Alphaproteobacteria</taxon>
        <taxon>Hyphomicrobiales</taxon>
        <taxon>Aurantimonadaceae</taxon>
        <taxon>Aureimonas</taxon>
    </lineage>
</organism>
<dbReference type="EMBL" id="FNIT01000009">
    <property type="protein sequence ID" value="SDO64554.1"/>
    <property type="molecule type" value="Genomic_DNA"/>
</dbReference>
<reference evidence="5 6" key="1">
    <citation type="submission" date="2016-10" db="EMBL/GenBank/DDBJ databases">
        <authorList>
            <person name="de Groot N.N."/>
        </authorList>
    </citation>
    <scope>NUCLEOTIDE SEQUENCE [LARGE SCALE GENOMIC DNA]</scope>
    <source>
        <strain evidence="6">L7-484,KACC 16230,DSM 25025</strain>
    </source>
</reference>
<dbReference type="InterPro" id="IPR050313">
    <property type="entry name" value="Carb_Metab_HTH_regulators"/>
</dbReference>
<evidence type="ECO:0000256" key="1">
    <source>
        <dbReference type="ARBA" id="ARBA00023015"/>
    </source>
</evidence>
<dbReference type="InterPro" id="IPR036390">
    <property type="entry name" value="WH_DNA-bd_sf"/>
</dbReference>